<dbReference type="Proteomes" id="UP000236753">
    <property type="component" value="Unassembled WGS sequence"/>
</dbReference>
<dbReference type="EMBL" id="FNUX01000007">
    <property type="protein sequence ID" value="SEF71273.1"/>
    <property type="molecule type" value="Genomic_DNA"/>
</dbReference>
<dbReference type="RefSeq" id="WP_103966072.1">
    <property type="nucleotide sequence ID" value="NZ_FNUX01000007.1"/>
</dbReference>
<feature type="transmembrane region" description="Helical" evidence="1">
    <location>
        <begin position="12"/>
        <end position="35"/>
    </location>
</feature>
<protein>
    <submittedName>
        <fullName evidence="2">Uncharacterized protein</fullName>
    </submittedName>
</protein>
<gene>
    <name evidence="2" type="ORF">SAMN05216334_10712</name>
</gene>
<organism evidence="2 3">
    <name type="scientific">Nitrosomonas ureae</name>
    <dbReference type="NCBI Taxonomy" id="44577"/>
    <lineage>
        <taxon>Bacteria</taxon>
        <taxon>Pseudomonadati</taxon>
        <taxon>Pseudomonadota</taxon>
        <taxon>Betaproteobacteria</taxon>
        <taxon>Nitrosomonadales</taxon>
        <taxon>Nitrosomonadaceae</taxon>
        <taxon>Nitrosomonas</taxon>
    </lineage>
</organism>
<dbReference type="OrthoDB" id="6402399at2"/>
<evidence type="ECO:0000313" key="3">
    <source>
        <dbReference type="Proteomes" id="UP000236753"/>
    </source>
</evidence>
<name>A0A1H5U8C4_9PROT</name>
<evidence type="ECO:0000313" key="2">
    <source>
        <dbReference type="EMBL" id="SEF71273.1"/>
    </source>
</evidence>
<reference evidence="2 3" key="1">
    <citation type="submission" date="2016-10" db="EMBL/GenBank/DDBJ databases">
        <authorList>
            <person name="de Groot N.N."/>
        </authorList>
    </citation>
    <scope>NUCLEOTIDE SEQUENCE [LARGE SCALE GENOMIC DNA]</scope>
    <source>
        <strain evidence="2 3">Nm13</strain>
    </source>
</reference>
<keyword evidence="1" id="KW-1133">Transmembrane helix</keyword>
<sequence>MAVPAEKDLLDTISAIATLVTPLLLIALGGIGWLIQNRFSSSQAKQDAQLSRIRELENKLREDRIATYNSLLEPFFLLFTSEDAFAQDLKFKNKNKNNIAIAKMLSVEYRQIGFKLSLVANDSVVRAYNKLMQFFYHTEADPRPIDEKTRDWIALMGTLLLEIRKSMGNESSSLDRWEMIEWFMSDALDIKAKYESTFH</sequence>
<dbReference type="AlphaFoldDB" id="A0A1H5U8C4"/>
<keyword evidence="1" id="KW-0472">Membrane</keyword>
<evidence type="ECO:0000256" key="1">
    <source>
        <dbReference type="SAM" id="Phobius"/>
    </source>
</evidence>
<proteinExistence type="predicted"/>
<accession>A0A1H5U8C4</accession>
<keyword evidence="1" id="KW-0812">Transmembrane</keyword>